<dbReference type="AlphaFoldDB" id="A0A0M8MD49"/>
<name>A0A0M8MD49_9FLAO</name>
<evidence type="ECO:0000259" key="2">
    <source>
        <dbReference type="Pfam" id="PF01841"/>
    </source>
</evidence>
<dbReference type="PATRIC" id="fig|1202724.3.peg.2057"/>
<dbReference type="Pfam" id="PF01841">
    <property type="entry name" value="Transglut_core"/>
    <property type="match status" value="1"/>
</dbReference>
<dbReference type="InterPro" id="IPR002931">
    <property type="entry name" value="Transglutaminase-like"/>
</dbReference>
<dbReference type="OrthoDB" id="98874at2"/>
<dbReference type="STRING" id="1202724.AM493_09915"/>
<accession>A0A0M8MD49</accession>
<comment type="caution">
    <text evidence="4">The sequence shown here is derived from an EMBL/GenBank/DDBJ whole genome shotgun (WGS) entry which is preliminary data.</text>
</comment>
<organism evidence="4 5">
    <name type="scientific">Flavobacterium akiainvivens</name>
    <dbReference type="NCBI Taxonomy" id="1202724"/>
    <lineage>
        <taxon>Bacteria</taxon>
        <taxon>Pseudomonadati</taxon>
        <taxon>Bacteroidota</taxon>
        <taxon>Flavobacteriia</taxon>
        <taxon>Flavobacteriales</taxon>
        <taxon>Flavobacteriaceae</taxon>
        <taxon>Flavobacterium</taxon>
    </lineage>
</organism>
<reference evidence="4 5" key="1">
    <citation type="submission" date="2015-08" db="EMBL/GenBank/DDBJ databases">
        <title>Whole genome sequence of Flavobacterium akiainvivens IK-1T, from decaying Wikstroemia oahuensis, an endemic Hawaiian shrub.</title>
        <authorList>
            <person name="Wan X."/>
            <person name="Hou S."/>
            <person name="Saito J."/>
            <person name="Donachie S."/>
        </authorList>
    </citation>
    <scope>NUCLEOTIDE SEQUENCE [LARGE SCALE GENOMIC DNA]</scope>
    <source>
        <strain evidence="4 5">IK-1</strain>
    </source>
</reference>
<dbReference type="EMBL" id="LIYD01000005">
    <property type="protein sequence ID" value="KOS06314.1"/>
    <property type="molecule type" value="Genomic_DNA"/>
</dbReference>
<proteinExistence type="predicted"/>
<dbReference type="Gene3D" id="3.10.620.30">
    <property type="match status" value="1"/>
</dbReference>
<feature type="signal peptide" evidence="1">
    <location>
        <begin position="1"/>
        <end position="20"/>
    </location>
</feature>
<evidence type="ECO:0000313" key="4">
    <source>
        <dbReference type="EMBL" id="KOS06314.1"/>
    </source>
</evidence>
<feature type="chain" id="PRO_5005818247" evidence="1">
    <location>
        <begin position="21"/>
        <end position="667"/>
    </location>
</feature>
<evidence type="ECO:0000256" key="1">
    <source>
        <dbReference type="SAM" id="SignalP"/>
    </source>
</evidence>
<feature type="domain" description="DUF3857" evidence="3">
    <location>
        <begin position="71"/>
        <end position="219"/>
    </location>
</feature>
<dbReference type="Gene3D" id="2.60.120.1130">
    <property type="match status" value="1"/>
</dbReference>
<protein>
    <submittedName>
        <fullName evidence="4">Transglutaminase</fullName>
    </submittedName>
</protein>
<gene>
    <name evidence="4" type="ORF">AM493_09915</name>
</gene>
<dbReference type="InterPro" id="IPR024618">
    <property type="entry name" value="DUF3857"/>
</dbReference>
<sequence>MKLMIKFLALFLAGGLTATAQSYELGEVTKAELEEKQHPTDPSAPAAILFSKGVSYMNYSENSGFMLFTEVEMKIKIYTKDGYDWANKVISYYVNDSDKESVDVSKAVTYNLEAGTIKKTKLKSDGEFTEQANKFWKRKKIMLPDVKEGSIVEYKYLIRSPFVHVLPEWRFQETIPVNHSEYVTKLPEYFVFSPNYRGYHIPVVTQNQSTRSITFTSKQRNNNRPTTFSSDKVDYQEKYTKYVLDNLPAMKEESYTNNINNYTASIEHEISMVQYPQQPIKTYSTNWEDVARTIYKYDSFGPELKRSGYYEDDVKALLQGVATPAEKLAVIFSYVKNRMHWNEYNGYNCDEGVKKAYTEKVGNVAEINLMLTSMLRYAGLEANPVLVSTRSNKVALYPSTSAFNYVIAAVDIDGKRILLDATSKSAMPNILPVRAINWSGRLIKDNGITEIVDLTPQGVSKEVITIQAQLAADGKITGKARDQYFDYNAFGYRERYSGISQDTYVEQLEKRYTGLEVGEYKLTNDKELTKPVTEDYDFTHNAMADVIGDKIYINPMLFFTRTENPFKQEKREYPIDFIFPHQDKYMISIAIPQGYVVESLPKGAAIAMEENIGSFRYSLGNNNGQLQLGVTLDINIPLVPADYYTTLKDFFQKVVEKQSEKIVLKKA</sequence>
<keyword evidence="5" id="KW-1185">Reference proteome</keyword>
<dbReference type="Proteomes" id="UP000037755">
    <property type="component" value="Unassembled WGS sequence"/>
</dbReference>
<dbReference type="Pfam" id="PF12969">
    <property type="entry name" value="DUF3857"/>
    <property type="match status" value="1"/>
</dbReference>
<feature type="domain" description="Transglutaminase-like" evidence="2">
    <location>
        <begin position="317"/>
        <end position="392"/>
    </location>
</feature>
<evidence type="ECO:0000259" key="3">
    <source>
        <dbReference type="Pfam" id="PF12969"/>
    </source>
</evidence>
<keyword evidence="1" id="KW-0732">Signal</keyword>
<dbReference type="Gene3D" id="2.60.40.3140">
    <property type="match status" value="1"/>
</dbReference>
<evidence type="ECO:0000313" key="5">
    <source>
        <dbReference type="Proteomes" id="UP000037755"/>
    </source>
</evidence>
<dbReference type="RefSeq" id="WP_054407813.1">
    <property type="nucleotide sequence ID" value="NZ_FOYA01000001.1"/>
</dbReference>